<dbReference type="Proteomes" id="UP000265520">
    <property type="component" value="Unassembled WGS sequence"/>
</dbReference>
<sequence>MVPVDDNNRSVNSGRAIPFIEEEEQEHLEEVNMMRVGGGMENLEWQV</sequence>
<name>A0A392VM99_9FABA</name>
<feature type="non-terminal residue" evidence="1">
    <location>
        <position position="47"/>
    </location>
</feature>
<organism evidence="1 2">
    <name type="scientific">Trifolium medium</name>
    <dbReference type="NCBI Taxonomy" id="97028"/>
    <lineage>
        <taxon>Eukaryota</taxon>
        <taxon>Viridiplantae</taxon>
        <taxon>Streptophyta</taxon>
        <taxon>Embryophyta</taxon>
        <taxon>Tracheophyta</taxon>
        <taxon>Spermatophyta</taxon>
        <taxon>Magnoliopsida</taxon>
        <taxon>eudicotyledons</taxon>
        <taxon>Gunneridae</taxon>
        <taxon>Pentapetalae</taxon>
        <taxon>rosids</taxon>
        <taxon>fabids</taxon>
        <taxon>Fabales</taxon>
        <taxon>Fabaceae</taxon>
        <taxon>Papilionoideae</taxon>
        <taxon>50 kb inversion clade</taxon>
        <taxon>NPAAA clade</taxon>
        <taxon>Hologalegina</taxon>
        <taxon>IRL clade</taxon>
        <taxon>Trifolieae</taxon>
        <taxon>Trifolium</taxon>
    </lineage>
</organism>
<evidence type="ECO:0000313" key="1">
    <source>
        <dbReference type="EMBL" id="MCI89466.1"/>
    </source>
</evidence>
<reference evidence="1 2" key="1">
    <citation type="journal article" date="2018" name="Front. Plant Sci.">
        <title>Red Clover (Trifolium pratense) and Zigzag Clover (T. medium) - A Picture of Genomic Similarities and Differences.</title>
        <authorList>
            <person name="Dluhosova J."/>
            <person name="Istvanek J."/>
            <person name="Nedelnik J."/>
            <person name="Repkova J."/>
        </authorList>
    </citation>
    <scope>NUCLEOTIDE SEQUENCE [LARGE SCALE GENOMIC DNA]</scope>
    <source>
        <strain evidence="2">cv. 10/8</strain>
        <tissue evidence="1">Leaf</tissue>
    </source>
</reference>
<comment type="caution">
    <text evidence="1">The sequence shown here is derived from an EMBL/GenBank/DDBJ whole genome shotgun (WGS) entry which is preliminary data.</text>
</comment>
<accession>A0A392VM99</accession>
<protein>
    <submittedName>
        <fullName evidence="1">Uncharacterized protein</fullName>
    </submittedName>
</protein>
<proteinExistence type="predicted"/>
<dbReference type="AlphaFoldDB" id="A0A392VM99"/>
<evidence type="ECO:0000313" key="2">
    <source>
        <dbReference type="Proteomes" id="UP000265520"/>
    </source>
</evidence>
<dbReference type="EMBL" id="LXQA011219993">
    <property type="protein sequence ID" value="MCI89466.1"/>
    <property type="molecule type" value="Genomic_DNA"/>
</dbReference>
<keyword evidence="2" id="KW-1185">Reference proteome</keyword>